<keyword evidence="2" id="KW-0472">Membrane</keyword>
<evidence type="ECO:0000313" key="3">
    <source>
        <dbReference type="EMBL" id="QGQ25629.1"/>
    </source>
</evidence>
<evidence type="ECO:0000256" key="1">
    <source>
        <dbReference type="SAM" id="MobiDB-lite"/>
    </source>
</evidence>
<evidence type="ECO:0000313" key="4">
    <source>
        <dbReference type="Proteomes" id="UP000427281"/>
    </source>
</evidence>
<dbReference type="AlphaFoldDB" id="A0A6I6AMG0"/>
<accession>A0A6I6AMG0</accession>
<dbReference type="EMBL" id="CP043930">
    <property type="protein sequence ID" value="QGQ25629.1"/>
    <property type="molecule type" value="Genomic_DNA"/>
</dbReference>
<organism evidence="3 4">
    <name type="scientific">Gimesia benthica</name>
    <dbReference type="NCBI Taxonomy" id="2608982"/>
    <lineage>
        <taxon>Bacteria</taxon>
        <taxon>Pseudomonadati</taxon>
        <taxon>Planctomycetota</taxon>
        <taxon>Planctomycetia</taxon>
        <taxon>Planctomycetales</taxon>
        <taxon>Planctomycetaceae</taxon>
        <taxon>Gimesia</taxon>
    </lineage>
</organism>
<keyword evidence="2" id="KW-1133">Transmembrane helix</keyword>
<dbReference type="Proteomes" id="UP000427281">
    <property type="component" value="Chromosome"/>
</dbReference>
<proteinExistence type="predicted"/>
<dbReference type="RefSeq" id="WP_155366278.1">
    <property type="nucleotide sequence ID" value="NZ_CP043930.1"/>
</dbReference>
<dbReference type="KEGG" id="gim:F1728_24395"/>
<sequence length="432" mass="49628">MSNNSWLKLYWMHGLCRSVQFRAVAIVLCLTQIVLGQDAPKSTPSSENENQKVSNWIESTKKWITSTKRNSGNPPTDRQLSERAVEAGASPDEFMACWKILLKEQQPVVSKSDLIELIKAKRASIHDMYCKYKFQWEELDENDELSETFRVENSFFRSGVKLRMHAKNWKGSSPKPTDSDISYNGDYVQYVDFSLKTPNASISKLRGYNDFYFPYDVLANAMLLNSDVDLGLKGARPYDLLEMLGGKYTLLLQRLEEVDGRECLVATDTMFRVYLDVERDFSVIRFESVSLVLDSSVVAKIIDYQLDYTRRFESMKNYGNGLWLPHKIETTSLKDGKVINRQITEVSEMTVNEGVNDNIFNDIIPKGAFVFDSIQNASYRYGENQSIEGTLEDEMKNAVKRGQTQWALIIINIVFVCAMIGWMLWRRHSQDA</sequence>
<keyword evidence="4" id="KW-1185">Reference proteome</keyword>
<evidence type="ECO:0000256" key="2">
    <source>
        <dbReference type="SAM" id="Phobius"/>
    </source>
</evidence>
<feature type="transmembrane region" description="Helical" evidence="2">
    <location>
        <begin position="406"/>
        <end position="425"/>
    </location>
</feature>
<reference evidence="3 4" key="1">
    <citation type="submission" date="2019-09" db="EMBL/GenBank/DDBJ databases">
        <title>Gimesia benthica sp. nov., a novel bacterium isolated from deep-sea water of the Northwest Indian Ocean.</title>
        <authorList>
            <person name="Dai X."/>
        </authorList>
    </citation>
    <scope>NUCLEOTIDE SEQUENCE [LARGE SCALE GENOMIC DNA]</scope>
    <source>
        <strain evidence="3 4">E7</strain>
    </source>
</reference>
<protein>
    <submittedName>
        <fullName evidence="3">Uncharacterized protein</fullName>
    </submittedName>
</protein>
<feature type="region of interest" description="Disordered" evidence="1">
    <location>
        <begin position="65"/>
        <end position="85"/>
    </location>
</feature>
<feature type="compositionally biased region" description="Polar residues" evidence="1">
    <location>
        <begin position="65"/>
        <end position="78"/>
    </location>
</feature>
<gene>
    <name evidence="3" type="ORF">F1728_24395</name>
</gene>
<name>A0A6I6AMG0_9PLAN</name>
<keyword evidence="2" id="KW-0812">Transmembrane</keyword>